<dbReference type="EMBL" id="BART01011733">
    <property type="protein sequence ID" value="GAG88504.1"/>
    <property type="molecule type" value="Genomic_DNA"/>
</dbReference>
<feature type="non-terminal residue" evidence="1">
    <location>
        <position position="56"/>
    </location>
</feature>
<comment type="caution">
    <text evidence="1">The sequence shown here is derived from an EMBL/GenBank/DDBJ whole genome shotgun (WGS) entry which is preliminary data.</text>
</comment>
<reference evidence="1" key="1">
    <citation type="journal article" date="2014" name="Front. Microbiol.">
        <title>High frequency of phylogenetically diverse reductive dehalogenase-homologous genes in deep subseafloor sedimentary metagenomes.</title>
        <authorList>
            <person name="Kawai M."/>
            <person name="Futagami T."/>
            <person name="Toyoda A."/>
            <person name="Takaki Y."/>
            <person name="Nishi S."/>
            <person name="Hori S."/>
            <person name="Arai W."/>
            <person name="Tsubouchi T."/>
            <person name="Morono Y."/>
            <person name="Uchiyama I."/>
            <person name="Ito T."/>
            <person name="Fujiyama A."/>
            <person name="Inagaki F."/>
            <person name="Takami H."/>
        </authorList>
    </citation>
    <scope>NUCLEOTIDE SEQUENCE</scope>
    <source>
        <strain evidence="1">Expedition CK06-06</strain>
    </source>
</reference>
<sequence>MYDVVNEVDRRENLHYTWTDKEEITYTCLKRDDDIHLGIAGQTQISSNMRIIIEEF</sequence>
<accession>X1AZ33</accession>
<organism evidence="1">
    <name type="scientific">marine sediment metagenome</name>
    <dbReference type="NCBI Taxonomy" id="412755"/>
    <lineage>
        <taxon>unclassified sequences</taxon>
        <taxon>metagenomes</taxon>
        <taxon>ecological metagenomes</taxon>
    </lineage>
</organism>
<gene>
    <name evidence="1" type="ORF">S01H4_24834</name>
</gene>
<evidence type="ECO:0000313" key="1">
    <source>
        <dbReference type="EMBL" id="GAG88504.1"/>
    </source>
</evidence>
<name>X1AZ33_9ZZZZ</name>
<proteinExistence type="predicted"/>
<protein>
    <submittedName>
        <fullName evidence="1">Uncharacterized protein</fullName>
    </submittedName>
</protein>
<dbReference type="AlphaFoldDB" id="X1AZ33"/>